<name>A0A109K5M0_9BRAD</name>
<evidence type="ECO:0000313" key="2">
    <source>
        <dbReference type="Proteomes" id="UP000057737"/>
    </source>
</evidence>
<evidence type="ECO:0000313" key="1">
    <source>
        <dbReference type="EMBL" id="KWV61013.1"/>
    </source>
</evidence>
<reference evidence="1 2" key="1">
    <citation type="submission" date="2015-11" db="EMBL/GenBank/DDBJ databases">
        <title>Draft Genome Sequence of the Strain BR 10303 (Bradyrhizobium sp.) isolated from nodules of Centrolobium paraense.</title>
        <authorList>
            <person name="Zelli J.E."/>
            <person name="Simoes-Araujo J.L."/>
            <person name="Barauna A.C."/>
            <person name="Silva K."/>
        </authorList>
    </citation>
    <scope>NUCLEOTIDE SEQUENCE [LARGE SCALE GENOMIC DNA]</scope>
    <source>
        <strain evidence="1 2">BR 10303</strain>
    </source>
</reference>
<comment type="caution">
    <text evidence="1">The sequence shown here is derived from an EMBL/GenBank/DDBJ whole genome shotgun (WGS) entry which is preliminary data.</text>
</comment>
<evidence type="ECO:0008006" key="3">
    <source>
        <dbReference type="Google" id="ProtNLM"/>
    </source>
</evidence>
<organism evidence="1 2">
    <name type="scientific">Bradyrhizobium macuxiense</name>
    <dbReference type="NCBI Taxonomy" id="1755647"/>
    <lineage>
        <taxon>Bacteria</taxon>
        <taxon>Pseudomonadati</taxon>
        <taxon>Pseudomonadota</taxon>
        <taxon>Alphaproteobacteria</taxon>
        <taxon>Hyphomicrobiales</taxon>
        <taxon>Nitrobacteraceae</taxon>
        <taxon>Bradyrhizobium</taxon>
    </lineage>
</organism>
<dbReference type="InterPro" id="IPR029787">
    <property type="entry name" value="Nucleotide_cyclase"/>
</dbReference>
<dbReference type="AlphaFoldDB" id="A0A109K5M0"/>
<accession>A0A109K5M0</accession>
<sequence length="81" mass="8837">MEAHEENTHARLMQLRSDVLDPGVTAQNGRIVKNTGDGFLATFDTARDATRCALSLLARDPGSRLHTVWDMMAGIAKSGRL</sequence>
<dbReference type="SUPFAM" id="SSF55073">
    <property type="entry name" value="Nucleotide cyclase"/>
    <property type="match status" value="1"/>
</dbReference>
<proteinExistence type="predicted"/>
<protein>
    <recommendedName>
        <fullName evidence="3">Guanylate cyclase domain-containing protein</fullName>
    </recommendedName>
</protein>
<dbReference type="Gene3D" id="3.30.70.1230">
    <property type="entry name" value="Nucleotide cyclase"/>
    <property type="match status" value="1"/>
</dbReference>
<dbReference type="Proteomes" id="UP000057737">
    <property type="component" value="Unassembled WGS sequence"/>
</dbReference>
<gene>
    <name evidence="1" type="ORF">AS156_26800</name>
</gene>
<dbReference type="EMBL" id="LNCU01000010">
    <property type="protein sequence ID" value="KWV61013.1"/>
    <property type="molecule type" value="Genomic_DNA"/>
</dbReference>
<keyword evidence="2" id="KW-1185">Reference proteome</keyword>